<reference evidence="3" key="3">
    <citation type="submission" date="2022-06" db="UniProtKB">
        <authorList>
            <consortium name="EnsemblPlants"/>
        </authorList>
    </citation>
    <scope>IDENTIFICATION</scope>
</reference>
<name>A0A8R7QX81_TRIUA</name>
<reference evidence="3" key="2">
    <citation type="submission" date="2018-03" db="EMBL/GenBank/DDBJ databases">
        <title>The Triticum urartu genome reveals the dynamic nature of wheat genome evolution.</title>
        <authorList>
            <person name="Ling H."/>
            <person name="Ma B."/>
            <person name="Shi X."/>
            <person name="Liu H."/>
            <person name="Dong L."/>
            <person name="Sun H."/>
            <person name="Cao Y."/>
            <person name="Gao Q."/>
            <person name="Zheng S."/>
            <person name="Li Y."/>
            <person name="Yu Y."/>
            <person name="Du H."/>
            <person name="Qi M."/>
            <person name="Li Y."/>
            <person name="Yu H."/>
            <person name="Cui Y."/>
            <person name="Wang N."/>
            <person name="Chen C."/>
            <person name="Wu H."/>
            <person name="Zhao Y."/>
            <person name="Zhang J."/>
            <person name="Li Y."/>
            <person name="Zhou W."/>
            <person name="Zhang B."/>
            <person name="Hu W."/>
            <person name="Eijk M."/>
            <person name="Tang J."/>
            <person name="Witsenboer H."/>
            <person name="Zhao S."/>
            <person name="Li Z."/>
            <person name="Zhang A."/>
            <person name="Wang D."/>
            <person name="Liang C."/>
        </authorList>
    </citation>
    <scope>NUCLEOTIDE SEQUENCE [LARGE SCALE GENOMIC DNA]</scope>
    <source>
        <strain evidence="3">cv. G1812</strain>
    </source>
</reference>
<evidence type="ECO:0000259" key="1">
    <source>
        <dbReference type="Pfam" id="PF13952"/>
    </source>
</evidence>
<accession>A0A8R7QX81</accession>
<dbReference type="Gramene" id="TuG1812G0700000420.01.T01">
    <property type="protein sequence ID" value="TuG1812G0700000420.01.T01"/>
    <property type="gene ID" value="TuG1812G0700000420.01"/>
</dbReference>
<evidence type="ECO:0000313" key="4">
    <source>
        <dbReference type="Proteomes" id="UP000015106"/>
    </source>
</evidence>
<protein>
    <recommendedName>
        <fullName evidence="5">DUF4218 domain-containing protein</fullName>
    </recommendedName>
</protein>
<feature type="domain" description="DUF4218" evidence="2">
    <location>
        <begin position="48"/>
        <end position="159"/>
    </location>
</feature>
<sequence length="390" mass="44898">MKEKKNSGLKSHDCHVILNHLLPLALRGLVPQNIYDPLVELSQFFCKLNSKSLSVEELNEMQAQIPVTLCKLEKEFPPSFFDVMMHLPIHLANEALVGGPTIYRWMYLFERQIKCLKSLVRNLARPEASIAEAYIAEEFITLCSRYLDDVETKHNRPGRINDVPGDDNYYLSIFNLAGRPSGGRKPRDLNLFEAEQAHIYVLRNCDEIQPYISEYSSSQYGCSLQPYTTMWNQKFNQWFKEKVASLHEHDKSELTEDLLALSRGPLENVTCFTGYDMNGFRYRVQSRDRHLCTQNSGVAVLSEQGDNGNTVEYYGILIEIVELQYLGGRRVTLFRCNWIDVFDKEHGMKKDNKHGIVSLNLQRLLLTDEPFVLASQVSQVFFVKDNLIKG</sequence>
<dbReference type="Proteomes" id="UP000015106">
    <property type="component" value="Chromosome 7"/>
</dbReference>
<dbReference type="InterPro" id="IPR025312">
    <property type="entry name" value="DUF4216"/>
</dbReference>
<evidence type="ECO:0000259" key="2">
    <source>
        <dbReference type="Pfam" id="PF13960"/>
    </source>
</evidence>
<dbReference type="PANTHER" id="PTHR48258">
    <property type="entry name" value="DUF4218 DOMAIN-CONTAINING PROTEIN-RELATED"/>
    <property type="match status" value="1"/>
</dbReference>
<dbReference type="Pfam" id="PF13960">
    <property type="entry name" value="DUF4218"/>
    <property type="match status" value="1"/>
</dbReference>
<feature type="domain" description="DUF4216" evidence="1">
    <location>
        <begin position="321"/>
        <end position="387"/>
    </location>
</feature>
<evidence type="ECO:0008006" key="5">
    <source>
        <dbReference type="Google" id="ProtNLM"/>
    </source>
</evidence>
<dbReference type="InterPro" id="IPR025452">
    <property type="entry name" value="DUF4218"/>
</dbReference>
<reference evidence="4" key="1">
    <citation type="journal article" date="2013" name="Nature">
        <title>Draft genome of the wheat A-genome progenitor Triticum urartu.</title>
        <authorList>
            <person name="Ling H.Q."/>
            <person name="Zhao S."/>
            <person name="Liu D."/>
            <person name="Wang J."/>
            <person name="Sun H."/>
            <person name="Zhang C."/>
            <person name="Fan H."/>
            <person name="Li D."/>
            <person name="Dong L."/>
            <person name="Tao Y."/>
            <person name="Gao C."/>
            <person name="Wu H."/>
            <person name="Li Y."/>
            <person name="Cui Y."/>
            <person name="Guo X."/>
            <person name="Zheng S."/>
            <person name="Wang B."/>
            <person name="Yu K."/>
            <person name="Liang Q."/>
            <person name="Yang W."/>
            <person name="Lou X."/>
            <person name="Chen J."/>
            <person name="Feng M."/>
            <person name="Jian J."/>
            <person name="Zhang X."/>
            <person name="Luo G."/>
            <person name="Jiang Y."/>
            <person name="Liu J."/>
            <person name="Wang Z."/>
            <person name="Sha Y."/>
            <person name="Zhang B."/>
            <person name="Wu H."/>
            <person name="Tang D."/>
            <person name="Shen Q."/>
            <person name="Xue P."/>
            <person name="Zou S."/>
            <person name="Wang X."/>
            <person name="Liu X."/>
            <person name="Wang F."/>
            <person name="Yang Y."/>
            <person name="An X."/>
            <person name="Dong Z."/>
            <person name="Zhang K."/>
            <person name="Zhang X."/>
            <person name="Luo M.C."/>
            <person name="Dvorak J."/>
            <person name="Tong Y."/>
            <person name="Wang J."/>
            <person name="Yang H."/>
            <person name="Li Z."/>
            <person name="Wang D."/>
            <person name="Zhang A."/>
            <person name="Wang J."/>
        </authorList>
    </citation>
    <scope>NUCLEOTIDE SEQUENCE</scope>
    <source>
        <strain evidence="4">cv. G1812</strain>
    </source>
</reference>
<evidence type="ECO:0000313" key="3">
    <source>
        <dbReference type="EnsemblPlants" id="TuG1812G0700000420.01.T01"/>
    </source>
</evidence>
<dbReference type="EnsemblPlants" id="TuG1812G0700000420.01.T01">
    <property type="protein sequence ID" value="TuG1812G0700000420.01.T01"/>
    <property type="gene ID" value="TuG1812G0700000420.01"/>
</dbReference>
<proteinExistence type="predicted"/>
<dbReference type="AlphaFoldDB" id="A0A8R7QX81"/>
<dbReference type="PANTHER" id="PTHR48258:SF4">
    <property type="entry name" value="DUF4216 DOMAIN-CONTAINING PROTEIN"/>
    <property type="match status" value="1"/>
</dbReference>
<dbReference type="Pfam" id="PF13952">
    <property type="entry name" value="DUF4216"/>
    <property type="match status" value="1"/>
</dbReference>
<organism evidence="3 4">
    <name type="scientific">Triticum urartu</name>
    <name type="common">Red wild einkorn</name>
    <name type="synonym">Crithodium urartu</name>
    <dbReference type="NCBI Taxonomy" id="4572"/>
    <lineage>
        <taxon>Eukaryota</taxon>
        <taxon>Viridiplantae</taxon>
        <taxon>Streptophyta</taxon>
        <taxon>Embryophyta</taxon>
        <taxon>Tracheophyta</taxon>
        <taxon>Spermatophyta</taxon>
        <taxon>Magnoliopsida</taxon>
        <taxon>Liliopsida</taxon>
        <taxon>Poales</taxon>
        <taxon>Poaceae</taxon>
        <taxon>BOP clade</taxon>
        <taxon>Pooideae</taxon>
        <taxon>Triticodae</taxon>
        <taxon>Triticeae</taxon>
        <taxon>Triticinae</taxon>
        <taxon>Triticum</taxon>
    </lineage>
</organism>
<keyword evidence="4" id="KW-1185">Reference proteome</keyword>